<dbReference type="InterPro" id="IPR012042">
    <property type="entry name" value="NeuTTM/CthTTM-like"/>
</dbReference>
<feature type="domain" description="CYTH" evidence="2">
    <location>
        <begin position="2"/>
        <end position="148"/>
    </location>
</feature>
<dbReference type="SUPFAM" id="SSF55154">
    <property type="entry name" value="CYTH-like phosphatases"/>
    <property type="match status" value="1"/>
</dbReference>
<evidence type="ECO:0000259" key="2">
    <source>
        <dbReference type="PROSITE" id="PS51707"/>
    </source>
</evidence>
<organism evidence="3 4">
    <name type="scientific">Meiothermus hypogaeus NBRC 106114</name>
    <dbReference type="NCBI Taxonomy" id="1227553"/>
    <lineage>
        <taxon>Bacteria</taxon>
        <taxon>Thermotogati</taxon>
        <taxon>Deinococcota</taxon>
        <taxon>Deinococci</taxon>
        <taxon>Thermales</taxon>
        <taxon>Thermaceae</taxon>
        <taxon>Meiothermus</taxon>
    </lineage>
</organism>
<dbReference type="PANTHER" id="PTHR40114:SF1">
    <property type="entry name" value="SLR0698 PROTEIN"/>
    <property type="match status" value="1"/>
</dbReference>
<evidence type="ECO:0000256" key="1">
    <source>
        <dbReference type="PIRSR" id="PIRSR016487-1"/>
    </source>
</evidence>
<dbReference type="RefSeq" id="WP_119341588.1">
    <property type="nucleotide sequence ID" value="NZ_BJXL01000048.1"/>
</dbReference>
<dbReference type="AlphaFoldDB" id="A0A511R1N4"/>
<reference evidence="3 4" key="1">
    <citation type="submission" date="2019-07" db="EMBL/GenBank/DDBJ databases">
        <title>Whole genome shotgun sequence of Meiothermus hypogaeus NBRC 106114.</title>
        <authorList>
            <person name="Hosoyama A."/>
            <person name="Uohara A."/>
            <person name="Ohji S."/>
            <person name="Ichikawa N."/>
        </authorList>
    </citation>
    <scope>NUCLEOTIDE SEQUENCE [LARGE SCALE GENOMIC DNA]</scope>
    <source>
        <strain evidence="3 4">NBRC 106114</strain>
    </source>
</reference>
<dbReference type="Pfam" id="PF01928">
    <property type="entry name" value="CYTH"/>
    <property type="match status" value="1"/>
</dbReference>
<dbReference type="OrthoDB" id="9805588at2"/>
<dbReference type="PROSITE" id="PS51707">
    <property type="entry name" value="CYTH"/>
    <property type="match status" value="1"/>
</dbReference>
<proteinExistence type="predicted"/>
<comment type="caution">
    <text evidence="3">The sequence shown here is derived from an EMBL/GenBank/DDBJ whole genome shotgun (WGS) entry which is preliminary data.</text>
</comment>
<sequence>MGSETERKFLVRSSDWKPGAVGVLYRQGYLCRQEARTVRVRIAGDQAYLTIKGQAQGLTRLEYEYPLPLAEAQELLEQLCLRPLIEKTRYRIEYRGRVWEVDEFVGENQGLVVAEVELKSPDQPLELPDWVGEEVTHDPRYLNANLVVHPFSRWGKP</sequence>
<dbReference type="InterPro" id="IPR023577">
    <property type="entry name" value="CYTH_domain"/>
</dbReference>
<dbReference type="SMART" id="SM01118">
    <property type="entry name" value="CYTH"/>
    <property type="match status" value="1"/>
</dbReference>
<dbReference type="Proteomes" id="UP000321197">
    <property type="component" value="Unassembled WGS sequence"/>
</dbReference>
<evidence type="ECO:0000313" key="3">
    <source>
        <dbReference type="EMBL" id="GEM83514.1"/>
    </source>
</evidence>
<name>A0A511R1N4_9DEIN</name>
<evidence type="ECO:0000313" key="4">
    <source>
        <dbReference type="Proteomes" id="UP000321197"/>
    </source>
</evidence>
<dbReference type="EMBL" id="BJXL01000048">
    <property type="protein sequence ID" value="GEM83514.1"/>
    <property type="molecule type" value="Genomic_DNA"/>
</dbReference>
<gene>
    <name evidence="3" type="ORF">MHY01S_16800</name>
</gene>
<dbReference type="InterPro" id="IPR033469">
    <property type="entry name" value="CYTH-like_dom_sf"/>
</dbReference>
<dbReference type="PANTHER" id="PTHR40114">
    <property type="entry name" value="SLR0698 PROTEIN"/>
    <property type="match status" value="1"/>
</dbReference>
<protein>
    <submittedName>
        <fullName evidence="3">CYTH domain-containing protein</fullName>
    </submittedName>
</protein>
<accession>A0A511R1N4</accession>
<feature type="active site" description="Proton acceptor" evidence="1">
    <location>
        <position position="29"/>
    </location>
</feature>
<dbReference type="CDD" id="cd07891">
    <property type="entry name" value="CYTH-like_CthTTM-like_1"/>
    <property type="match status" value="1"/>
</dbReference>
<dbReference type="Gene3D" id="2.40.320.10">
    <property type="entry name" value="Hypothetical Protein Pfu-838710-001"/>
    <property type="match status" value="1"/>
</dbReference>
<dbReference type="PIRSF" id="PIRSF016487">
    <property type="entry name" value="CYTH_UCP016487"/>
    <property type="match status" value="1"/>
</dbReference>